<accession>A0A438HR66</accession>
<evidence type="ECO:0000313" key="2">
    <source>
        <dbReference type="EMBL" id="RVW86944.1"/>
    </source>
</evidence>
<comment type="caution">
    <text evidence="2">The sequence shown here is derived from an EMBL/GenBank/DDBJ whole genome shotgun (WGS) entry which is preliminary data.</text>
</comment>
<organism evidence="2 3">
    <name type="scientific">Vitis vinifera</name>
    <name type="common">Grape</name>
    <dbReference type="NCBI Taxonomy" id="29760"/>
    <lineage>
        <taxon>Eukaryota</taxon>
        <taxon>Viridiplantae</taxon>
        <taxon>Streptophyta</taxon>
        <taxon>Embryophyta</taxon>
        <taxon>Tracheophyta</taxon>
        <taxon>Spermatophyta</taxon>
        <taxon>Magnoliopsida</taxon>
        <taxon>eudicotyledons</taxon>
        <taxon>Gunneridae</taxon>
        <taxon>Pentapetalae</taxon>
        <taxon>rosids</taxon>
        <taxon>Vitales</taxon>
        <taxon>Vitaceae</taxon>
        <taxon>Viteae</taxon>
        <taxon>Vitis</taxon>
    </lineage>
</organism>
<dbReference type="Proteomes" id="UP000288805">
    <property type="component" value="Unassembled WGS sequence"/>
</dbReference>
<evidence type="ECO:0000313" key="3">
    <source>
        <dbReference type="Proteomes" id="UP000288805"/>
    </source>
</evidence>
<proteinExistence type="predicted"/>
<dbReference type="InterPro" id="IPR044824">
    <property type="entry name" value="MAIN-like"/>
</dbReference>
<gene>
    <name evidence="2" type="primary">MAIL3_20</name>
    <name evidence="2" type="ORF">CK203_043522</name>
</gene>
<dbReference type="PANTHER" id="PTHR46033">
    <property type="entry name" value="PROTEIN MAIN-LIKE 2"/>
    <property type="match status" value="1"/>
</dbReference>
<dbReference type="InterPro" id="IPR019557">
    <property type="entry name" value="AminoTfrase-like_pln_mobile"/>
</dbReference>
<dbReference type="EMBL" id="QGNW01000188">
    <property type="protein sequence ID" value="RVW86944.1"/>
    <property type="molecule type" value="Genomic_DNA"/>
</dbReference>
<evidence type="ECO:0000259" key="1">
    <source>
        <dbReference type="Pfam" id="PF10536"/>
    </source>
</evidence>
<dbReference type="GO" id="GO:0010073">
    <property type="term" value="P:meristem maintenance"/>
    <property type="evidence" value="ECO:0007669"/>
    <property type="project" value="InterPro"/>
</dbReference>
<feature type="domain" description="Aminotransferase-like plant mobile" evidence="1">
    <location>
        <begin position="13"/>
        <end position="67"/>
    </location>
</feature>
<dbReference type="AlphaFoldDB" id="A0A438HR66"/>
<reference evidence="2 3" key="1">
    <citation type="journal article" date="2018" name="PLoS Genet.">
        <title>Population sequencing reveals clonal diversity and ancestral inbreeding in the grapevine cultivar Chardonnay.</title>
        <authorList>
            <person name="Roach M.J."/>
            <person name="Johnson D.L."/>
            <person name="Bohlmann J."/>
            <person name="van Vuuren H.J."/>
            <person name="Jones S.J."/>
            <person name="Pretorius I.S."/>
            <person name="Schmidt S.A."/>
            <person name="Borneman A.R."/>
        </authorList>
    </citation>
    <scope>NUCLEOTIDE SEQUENCE [LARGE SCALE GENOMIC DNA]</scope>
    <source>
        <strain evidence="3">cv. Chardonnay</strain>
        <tissue evidence="2">Leaf</tissue>
    </source>
</reference>
<dbReference type="PANTHER" id="PTHR46033:SF8">
    <property type="entry name" value="PROTEIN MAINTENANCE OF MERISTEMS-LIKE"/>
    <property type="match status" value="1"/>
</dbReference>
<dbReference type="Pfam" id="PF10536">
    <property type="entry name" value="PMD"/>
    <property type="match status" value="1"/>
</dbReference>
<protein>
    <submittedName>
        <fullName evidence="2">Serine/threonine-protein phosphatase 7 long form-like</fullName>
    </submittedName>
</protein>
<sequence>MDPHLRPYIIRFGFYGVYRIGHITLDWGLITSLVERWCLETHTFHLPIGEMTITLQDVAIILGLRVTPLTYEIKGSAISIRWLCHQFSHPPIDLDDATLERYARVFILRLIGRPDFGQPPTPSAAQHLEHDVTDDLPRWRVSLSWAQNPSRVLTFYRDQLDTQTLTRRRRHKYDLGAFYAQYITLWASRAERIATTPLMMGAMQFHDLYMEWCIRRHSSDCY</sequence>
<name>A0A438HR66_VITVI</name>